<dbReference type="PANTHER" id="PTHR24220">
    <property type="entry name" value="IMPORT ATP-BINDING PROTEIN"/>
    <property type="match status" value="1"/>
</dbReference>
<dbReference type="GO" id="GO:0005524">
    <property type="term" value="F:ATP binding"/>
    <property type="evidence" value="ECO:0007669"/>
    <property type="project" value="UniProtKB-KW"/>
</dbReference>
<dbReference type="AlphaFoldDB" id="A0A0W8E860"/>
<gene>
    <name evidence="5" type="ORF">ASZ90_017781</name>
</gene>
<dbReference type="SUPFAM" id="SSF52540">
    <property type="entry name" value="P-loop containing nucleoside triphosphate hydrolases"/>
    <property type="match status" value="1"/>
</dbReference>
<evidence type="ECO:0000256" key="1">
    <source>
        <dbReference type="ARBA" id="ARBA00022448"/>
    </source>
</evidence>
<dbReference type="CDD" id="cd03255">
    <property type="entry name" value="ABC_MJ0796_LolCDE_FtsE"/>
    <property type="match status" value="1"/>
</dbReference>
<sequence>MIFIENLFFSYQKENERVDVINNFSASISEGNFVTIVGESGLGKTTLLKLISGLIRPNSGIVNLFNQDLNNLSPNSIAELRLKKIGIIFQPYYLFPELNAMQNVALPLQLNGFTRREAEKKAINLLSILGCTQIQYHLPREMSVGEQQRVAIARALINEHPLIIADEPTANLDEKNRENIYNIFMQLKESGKTVIAATHDSKLNQLSDQTICL</sequence>
<dbReference type="InterPro" id="IPR015854">
    <property type="entry name" value="ABC_transpr_LolD-like"/>
</dbReference>
<dbReference type="Pfam" id="PF00005">
    <property type="entry name" value="ABC_tran"/>
    <property type="match status" value="1"/>
</dbReference>
<dbReference type="GO" id="GO:0022857">
    <property type="term" value="F:transmembrane transporter activity"/>
    <property type="evidence" value="ECO:0007669"/>
    <property type="project" value="TreeGrafter"/>
</dbReference>
<accession>A0A0W8E860</accession>
<evidence type="ECO:0000313" key="5">
    <source>
        <dbReference type="EMBL" id="KUG04800.1"/>
    </source>
</evidence>
<dbReference type="InterPro" id="IPR003593">
    <property type="entry name" value="AAA+_ATPase"/>
</dbReference>
<dbReference type="InterPro" id="IPR027417">
    <property type="entry name" value="P-loop_NTPase"/>
</dbReference>
<proteinExistence type="predicted"/>
<dbReference type="InterPro" id="IPR003439">
    <property type="entry name" value="ABC_transporter-like_ATP-bd"/>
</dbReference>
<keyword evidence="1" id="KW-0813">Transport</keyword>
<organism evidence="5">
    <name type="scientific">hydrocarbon metagenome</name>
    <dbReference type="NCBI Taxonomy" id="938273"/>
    <lineage>
        <taxon>unclassified sequences</taxon>
        <taxon>metagenomes</taxon>
        <taxon>ecological metagenomes</taxon>
    </lineage>
</organism>
<dbReference type="SMART" id="SM00382">
    <property type="entry name" value="AAA"/>
    <property type="match status" value="1"/>
</dbReference>
<name>A0A0W8E860_9ZZZZ</name>
<keyword evidence="2" id="KW-0547">Nucleotide-binding</keyword>
<reference evidence="5" key="1">
    <citation type="journal article" date="2015" name="Proc. Natl. Acad. Sci. U.S.A.">
        <title>Networks of energetic and metabolic interactions define dynamics in microbial communities.</title>
        <authorList>
            <person name="Embree M."/>
            <person name="Liu J.K."/>
            <person name="Al-Bassam M.M."/>
            <person name="Zengler K."/>
        </authorList>
    </citation>
    <scope>NUCLEOTIDE SEQUENCE</scope>
</reference>
<dbReference type="GO" id="GO:0005886">
    <property type="term" value="C:plasma membrane"/>
    <property type="evidence" value="ECO:0007669"/>
    <property type="project" value="TreeGrafter"/>
</dbReference>
<protein>
    <recommendedName>
        <fullName evidence="4">ABC transporter domain-containing protein</fullName>
    </recommendedName>
</protein>
<dbReference type="InterPro" id="IPR017871">
    <property type="entry name" value="ABC_transporter-like_CS"/>
</dbReference>
<dbReference type="Gene3D" id="3.40.50.300">
    <property type="entry name" value="P-loop containing nucleotide triphosphate hydrolases"/>
    <property type="match status" value="1"/>
</dbReference>
<evidence type="ECO:0000259" key="4">
    <source>
        <dbReference type="PROSITE" id="PS50893"/>
    </source>
</evidence>
<comment type="caution">
    <text evidence="5">The sequence shown here is derived from an EMBL/GenBank/DDBJ whole genome shotgun (WGS) entry which is preliminary data.</text>
</comment>
<dbReference type="GO" id="GO:0016887">
    <property type="term" value="F:ATP hydrolysis activity"/>
    <property type="evidence" value="ECO:0007669"/>
    <property type="project" value="InterPro"/>
</dbReference>
<feature type="domain" description="ABC transporter" evidence="4">
    <location>
        <begin position="2"/>
        <end position="211"/>
    </location>
</feature>
<dbReference type="PROSITE" id="PS00211">
    <property type="entry name" value="ABC_TRANSPORTER_1"/>
    <property type="match status" value="1"/>
</dbReference>
<dbReference type="PROSITE" id="PS50893">
    <property type="entry name" value="ABC_TRANSPORTER_2"/>
    <property type="match status" value="1"/>
</dbReference>
<evidence type="ECO:0000256" key="3">
    <source>
        <dbReference type="ARBA" id="ARBA00022840"/>
    </source>
</evidence>
<dbReference type="EMBL" id="LNQE01001839">
    <property type="protein sequence ID" value="KUG04800.1"/>
    <property type="molecule type" value="Genomic_DNA"/>
</dbReference>
<dbReference type="InterPro" id="IPR017911">
    <property type="entry name" value="MacB-like_ATP-bd"/>
</dbReference>
<evidence type="ECO:0000256" key="2">
    <source>
        <dbReference type="ARBA" id="ARBA00022741"/>
    </source>
</evidence>
<keyword evidence="3" id="KW-0067">ATP-binding</keyword>